<dbReference type="Proteomes" id="UP000322165">
    <property type="component" value="Unassembled WGS sequence"/>
</dbReference>
<keyword evidence="6" id="KW-1185">Reference proteome</keyword>
<dbReference type="SUPFAM" id="SSF46689">
    <property type="entry name" value="Homeodomain-like"/>
    <property type="match status" value="2"/>
</dbReference>
<evidence type="ECO:0000313" key="5">
    <source>
        <dbReference type="EMBL" id="KAA2284892.1"/>
    </source>
</evidence>
<dbReference type="InterPro" id="IPR018060">
    <property type="entry name" value="HTH_AraC"/>
</dbReference>
<dbReference type="GO" id="GO:0043565">
    <property type="term" value="F:sequence-specific DNA binding"/>
    <property type="evidence" value="ECO:0007669"/>
    <property type="project" value="InterPro"/>
</dbReference>
<evidence type="ECO:0000313" key="6">
    <source>
        <dbReference type="Proteomes" id="UP000322165"/>
    </source>
</evidence>
<dbReference type="Gene3D" id="1.10.10.60">
    <property type="entry name" value="Homeodomain-like"/>
    <property type="match status" value="1"/>
</dbReference>
<dbReference type="Pfam" id="PF12833">
    <property type="entry name" value="HTH_18"/>
    <property type="match status" value="1"/>
</dbReference>
<dbReference type="RefSeq" id="WP_149860391.1">
    <property type="nucleotide sequence ID" value="NZ_VUOD01000004.1"/>
</dbReference>
<dbReference type="InterPro" id="IPR009057">
    <property type="entry name" value="Homeodomain-like_sf"/>
</dbReference>
<reference evidence="5 6" key="1">
    <citation type="submission" date="2019-09" db="EMBL/GenBank/DDBJ databases">
        <title>Arenimonas chukotkensis sp. nov., a bacterium isolated from Chukotka hot spring, Arctic region, Russia.</title>
        <authorList>
            <person name="Zayulina K.S."/>
            <person name="Prokofeva M.I."/>
            <person name="Elcheninov A.G."/>
            <person name="Novikov A."/>
            <person name="Kochetkova T.V."/>
            <person name="Kublanov I.V."/>
        </authorList>
    </citation>
    <scope>NUCLEOTIDE SEQUENCE [LARGE SCALE GENOMIC DNA]</scope>
    <source>
        <strain evidence="5 6">3729k</strain>
    </source>
</reference>
<reference evidence="5 6" key="2">
    <citation type="submission" date="2019-09" db="EMBL/GenBank/DDBJ databases">
        <authorList>
            <person name="Mazur A."/>
        </authorList>
    </citation>
    <scope>NUCLEOTIDE SEQUENCE [LARGE SCALE GENOMIC DNA]</scope>
    <source>
        <strain evidence="5 6">3729k</strain>
    </source>
</reference>
<sequence>MPPRLRPIRVALLAVPEVTSSTLYGFHDTLLAVHRDWRMLHGAEPGESPFRTEVLSLDGRPFRAANGVRIHPDGAMSDAPVPDVVCITDIAVPPGHVLDTAYRPAVDWIRHCHDSGAMVACACSGAVLLAETGLLEDQDATSHWAYCDWLSRRYPGTRWHPERGLLVAGPDRRILMSGSGVAWHMLVLALIARYAGPEAAMQVARINLLDMHAASPVAYASLTRGGRAADPLVARCQAWAAEHYPEDAPVTRMVALSGLPERTFKRRFRAATGMGPLEYVHMLRLEEAKQLLETSDLPVDEIAAQVGYRDPGFFSRLFRRQVSLSPAQYRRRFGALSRQLQQVTGAG</sequence>
<dbReference type="CDD" id="cd03138">
    <property type="entry name" value="GATase1_AraC_2"/>
    <property type="match status" value="1"/>
</dbReference>
<feature type="domain" description="HTH araC/xylS-type" evidence="4">
    <location>
        <begin position="234"/>
        <end position="332"/>
    </location>
</feature>
<dbReference type="AlphaFoldDB" id="A0A5B2ZCN7"/>
<gene>
    <name evidence="5" type="ORF">F0415_06460</name>
</gene>
<accession>A0A5B2ZCN7</accession>
<dbReference type="SUPFAM" id="SSF52317">
    <property type="entry name" value="Class I glutamine amidotransferase-like"/>
    <property type="match status" value="1"/>
</dbReference>
<dbReference type="Gene3D" id="3.40.50.880">
    <property type="match status" value="1"/>
</dbReference>
<protein>
    <submittedName>
        <fullName evidence="5">Helix-turn-helix domain-containing protein</fullName>
    </submittedName>
</protein>
<dbReference type="InterPro" id="IPR018062">
    <property type="entry name" value="HTH_AraC-typ_CS"/>
</dbReference>
<keyword evidence="1" id="KW-0805">Transcription regulation</keyword>
<evidence type="ECO:0000256" key="1">
    <source>
        <dbReference type="ARBA" id="ARBA00023015"/>
    </source>
</evidence>
<dbReference type="PROSITE" id="PS01124">
    <property type="entry name" value="HTH_ARAC_FAMILY_2"/>
    <property type="match status" value="1"/>
</dbReference>
<dbReference type="InterPro" id="IPR052158">
    <property type="entry name" value="INH-QAR"/>
</dbReference>
<evidence type="ECO:0000256" key="2">
    <source>
        <dbReference type="ARBA" id="ARBA00023125"/>
    </source>
</evidence>
<dbReference type="InterPro" id="IPR002818">
    <property type="entry name" value="DJ-1/PfpI"/>
</dbReference>
<dbReference type="SMART" id="SM00342">
    <property type="entry name" value="HTH_ARAC"/>
    <property type="match status" value="1"/>
</dbReference>
<dbReference type="EMBL" id="VUOD01000004">
    <property type="protein sequence ID" value="KAA2284892.1"/>
    <property type="molecule type" value="Genomic_DNA"/>
</dbReference>
<dbReference type="InterPro" id="IPR020449">
    <property type="entry name" value="Tscrpt_reg_AraC-type_HTH"/>
</dbReference>
<evidence type="ECO:0000259" key="4">
    <source>
        <dbReference type="PROSITE" id="PS01124"/>
    </source>
</evidence>
<evidence type="ECO:0000256" key="3">
    <source>
        <dbReference type="ARBA" id="ARBA00023163"/>
    </source>
</evidence>
<dbReference type="Pfam" id="PF01965">
    <property type="entry name" value="DJ-1_PfpI"/>
    <property type="match status" value="1"/>
</dbReference>
<dbReference type="PANTHER" id="PTHR43130:SF3">
    <property type="entry name" value="HTH-TYPE TRANSCRIPTIONAL REGULATOR RV1931C"/>
    <property type="match status" value="1"/>
</dbReference>
<keyword evidence="3" id="KW-0804">Transcription</keyword>
<comment type="caution">
    <text evidence="5">The sequence shown here is derived from an EMBL/GenBank/DDBJ whole genome shotgun (WGS) entry which is preliminary data.</text>
</comment>
<name>A0A5B2ZCN7_9GAMM</name>
<dbReference type="PROSITE" id="PS00041">
    <property type="entry name" value="HTH_ARAC_FAMILY_1"/>
    <property type="match status" value="1"/>
</dbReference>
<dbReference type="PRINTS" id="PR00032">
    <property type="entry name" value="HTHARAC"/>
</dbReference>
<organism evidence="5 6">
    <name type="scientific">Arenimonas fontis</name>
    <dbReference type="NCBI Taxonomy" id="2608255"/>
    <lineage>
        <taxon>Bacteria</taxon>
        <taxon>Pseudomonadati</taxon>
        <taxon>Pseudomonadota</taxon>
        <taxon>Gammaproteobacteria</taxon>
        <taxon>Lysobacterales</taxon>
        <taxon>Lysobacteraceae</taxon>
        <taxon>Arenimonas</taxon>
    </lineage>
</organism>
<dbReference type="InterPro" id="IPR029062">
    <property type="entry name" value="Class_I_gatase-like"/>
</dbReference>
<dbReference type="PANTHER" id="PTHR43130">
    <property type="entry name" value="ARAC-FAMILY TRANSCRIPTIONAL REGULATOR"/>
    <property type="match status" value="1"/>
</dbReference>
<dbReference type="GO" id="GO:0003700">
    <property type="term" value="F:DNA-binding transcription factor activity"/>
    <property type="evidence" value="ECO:0007669"/>
    <property type="project" value="InterPro"/>
</dbReference>
<keyword evidence="2" id="KW-0238">DNA-binding</keyword>
<proteinExistence type="predicted"/>